<gene>
    <name evidence="1" type="ORF">IFM89_018294</name>
</gene>
<evidence type="ECO:0000313" key="1">
    <source>
        <dbReference type="EMBL" id="KAF9589032.1"/>
    </source>
</evidence>
<dbReference type="Proteomes" id="UP000631114">
    <property type="component" value="Unassembled WGS sequence"/>
</dbReference>
<organism evidence="1 2">
    <name type="scientific">Coptis chinensis</name>
    <dbReference type="NCBI Taxonomy" id="261450"/>
    <lineage>
        <taxon>Eukaryota</taxon>
        <taxon>Viridiplantae</taxon>
        <taxon>Streptophyta</taxon>
        <taxon>Embryophyta</taxon>
        <taxon>Tracheophyta</taxon>
        <taxon>Spermatophyta</taxon>
        <taxon>Magnoliopsida</taxon>
        <taxon>Ranunculales</taxon>
        <taxon>Ranunculaceae</taxon>
        <taxon>Coptidoideae</taxon>
        <taxon>Coptis</taxon>
    </lineage>
</organism>
<sequence length="92" mass="10588">MSSIPQAWNISLDYLIEIEYFSSGVTFDKYIQLSDLNKRHSTFYVTKTPSDQFGSSAEEGTLTVVWTKDSWANPHLEQAFMSRICAPNWIVF</sequence>
<accession>A0A835GZZ6</accession>
<comment type="caution">
    <text evidence="1">The sequence shown here is derived from an EMBL/GenBank/DDBJ whole genome shotgun (WGS) entry which is preliminary data.</text>
</comment>
<dbReference type="EMBL" id="JADFTS010000009">
    <property type="protein sequence ID" value="KAF9589032.1"/>
    <property type="molecule type" value="Genomic_DNA"/>
</dbReference>
<evidence type="ECO:0000313" key="2">
    <source>
        <dbReference type="Proteomes" id="UP000631114"/>
    </source>
</evidence>
<reference evidence="1 2" key="1">
    <citation type="submission" date="2020-10" db="EMBL/GenBank/DDBJ databases">
        <title>The Coptis chinensis genome and diversification of protoberbering-type alkaloids.</title>
        <authorList>
            <person name="Wang B."/>
            <person name="Shu S."/>
            <person name="Song C."/>
            <person name="Liu Y."/>
        </authorList>
    </citation>
    <scope>NUCLEOTIDE SEQUENCE [LARGE SCALE GENOMIC DNA]</scope>
    <source>
        <strain evidence="1">HL-2020</strain>
        <tissue evidence="1">Leaf</tissue>
    </source>
</reference>
<keyword evidence="2" id="KW-1185">Reference proteome</keyword>
<proteinExistence type="predicted"/>
<protein>
    <submittedName>
        <fullName evidence="1">Uncharacterized protein</fullName>
    </submittedName>
</protein>
<dbReference type="AlphaFoldDB" id="A0A835GZZ6"/>
<name>A0A835GZZ6_9MAGN</name>